<dbReference type="SUPFAM" id="SSF52777">
    <property type="entry name" value="CoA-dependent acyltransferases"/>
    <property type="match status" value="6"/>
</dbReference>
<dbReference type="Proteomes" id="UP000001351">
    <property type="component" value="Chromosome"/>
</dbReference>
<keyword evidence="8" id="KW-0276">Fatty acid metabolism</keyword>
<dbReference type="Gene3D" id="3.30.559.10">
    <property type="entry name" value="Chloramphenicol acetyltransferase-like domain"/>
    <property type="match status" value="3"/>
</dbReference>
<dbReference type="Gene3D" id="3.40.50.1820">
    <property type="entry name" value="alpha/beta hydrolase"/>
    <property type="match status" value="1"/>
</dbReference>
<dbReference type="PANTHER" id="PTHR45527:SF10">
    <property type="entry name" value="PYOCHELIN SYNTHASE PCHF"/>
    <property type="match status" value="1"/>
</dbReference>
<dbReference type="NCBIfam" id="TIGR01733">
    <property type="entry name" value="AA-adenyl-dom"/>
    <property type="match status" value="2"/>
</dbReference>
<dbReference type="GO" id="GO:0044550">
    <property type="term" value="P:secondary metabolite biosynthetic process"/>
    <property type="evidence" value="ECO:0007669"/>
    <property type="project" value="UniProtKB-ARBA"/>
</dbReference>
<dbReference type="InterPro" id="IPR036736">
    <property type="entry name" value="ACP-like_sf"/>
</dbReference>
<dbReference type="InterPro" id="IPR010060">
    <property type="entry name" value="NRPS_synth"/>
</dbReference>
<dbReference type="GO" id="GO:0006631">
    <property type="term" value="P:fatty acid metabolic process"/>
    <property type="evidence" value="ECO:0007669"/>
    <property type="project" value="UniProtKB-KW"/>
</dbReference>
<dbReference type="Gene3D" id="1.10.1200.10">
    <property type="entry name" value="ACP-like"/>
    <property type="match status" value="2"/>
</dbReference>
<dbReference type="InterPro" id="IPR000873">
    <property type="entry name" value="AMP-dep_synth/lig_dom"/>
</dbReference>
<dbReference type="FunFam" id="3.30.559.30:FF:000006">
    <property type="entry name" value="Yersiniabactin polyketide/non-ribosomal peptide synthetase"/>
    <property type="match status" value="1"/>
</dbReference>
<reference evidence="15 17" key="2">
    <citation type="journal article" date="2011" name="Mol. Biol. Evol.">
        <title>Comparative genomic analysis of fruiting body formation in Myxococcales.</title>
        <authorList>
            <person name="Huntley S."/>
            <person name="Hamann N."/>
            <person name="Wegener-Feldbrugge S."/>
            <person name="Treuner-Lange A."/>
            <person name="Kube M."/>
            <person name="Reinhardt R."/>
            <person name="Klages S."/>
            <person name="Muller R."/>
            <person name="Ronning C.M."/>
            <person name="Nierman W.C."/>
            <person name="Sogaard-Andersen L."/>
        </authorList>
    </citation>
    <scope>NUCLEOTIDE SEQUENCE [LARGE SCALE GENOMIC DNA]</scope>
    <source>
        <strain evidence="15 17">DW4/3-1</strain>
    </source>
</reference>
<dbReference type="PANTHER" id="PTHR45527">
    <property type="entry name" value="NONRIBOSOMAL PEPTIDE SYNTHETASE"/>
    <property type="match status" value="1"/>
</dbReference>
<dbReference type="FunFam" id="3.40.50.980:FF:000001">
    <property type="entry name" value="Non-ribosomal peptide synthetase"/>
    <property type="match status" value="1"/>
</dbReference>
<comment type="cofactor">
    <cofactor evidence="1">
        <name>pantetheine 4'-phosphate</name>
        <dbReference type="ChEBI" id="CHEBI:47942"/>
    </cofactor>
</comment>
<evidence type="ECO:0000256" key="9">
    <source>
        <dbReference type="ARBA" id="ARBA00023098"/>
    </source>
</evidence>
<dbReference type="InterPro" id="IPR045851">
    <property type="entry name" value="AMP-bd_C_sf"/>
</dbReference>
<dbReference type="SMART" id="SM00823">
    <property type="entry name" value="PKS_PP"/>
    <property type="match status" value="3"/>
</dbReference>
<keyword evidence="4" id="KW-0596">Phosphopantetheine</keyword>
<sequence>MLAAASSRGTARLRPRHALSAGATPALSCRPRSVAPQDQRCYDAARPPLPIPLDIGFMRLPSLIAPRHHPTIVDLLQFRAREQGSQITYRFLGSGDPEGAVEEWSLAHLDILARSIAATLQEANARGERALLLYAPGLEFIAAFVGCLYAGVTAVPCYPPDPSRLDRTLPRMRAIAQDCEARFILTTTPILEMVGALATYAPELLKVRWIATDSTSHDLASAYRRPDLDEGSLAFLQYTSGSTGTPKGVMVSHANLMHNERMIEMGFEINHSAVIVGWLPMFHDMGLIGQVLQPLYLGTSVTLMSPLDFLQRPYRWLQAISHLRATVSGGPNFAYELCARKVTPEERATLDLSSWDVAFTGAEPVRRETLERFSETFSACGFRRGSFHACYGLAEATLFVSGASREARPVIHAVDKEALQRHQVVEARGEGADSQWMVSSGWIAPELRVEIVNPETSEACRAGEVGEIWVAGPSVALGYWGRPEETQQVFHARLANQGAGPFLRTGDLGFFIGEELFISGRLKDVIILRGRNHYPQDIEHTVERAHPCVRPGCCAAFSVEVSGEEQLIVAAEVKLHGEERAATVADAIRRAVADHHEVHVHAVALLRPGTVLKTTSGKIQRRGCRQLYLEGSLELEELSIRGERVRYVAPRTPVEASLTQILAEVLELERVGMEDDFLVLGGNSLSAMQVSARIRDGLQAELPIRALFEHPKVSRLAEVIERALGAAAEGRRREGVLLTRAPRDQPLPLSHAQQRLWFLDKLHPGSAEYLVSESLRLAGPLRVEVLEAALNEVVQRHELLRTSFPERQGVPYQHIAPSLKVDVDVVDLGSLPAERREAEARRLATAEARRPFDLSRLPLVRCSVFQLTDHDHVICFVLHHLVADGWSRNLLLRELHVLYEALARGTEAVLPTLSLQYADYAAWQHQALLEAESSRGTDYWVRQLANLPGPLDLPTDRHTPNGVESTGGQLSMTLGSELNQGLQSLCQERKVTPFMVLLAAWSALLHRYTGAEDIPVGSPIALRPRLELEPLIGLFLNTLVMRTRPSASMPFLELLEQVRTTVLEAEAHREIPFEHLVARLQPERNLERSPFFEVMVNVFQLSPVRDFSPQGLQARPFQLEETSARFALTLYGLEHAGQLELVLLYRRDRFSPARAACMLEQFEHLLHQIVASPERPIGACTLVTPLSRLRLPDPTVTLSLVPYEPVPHLLRTQARLFAQKSAICHQGRTWSYEALGEAMAALVRALLAHGLEPHDVVAVTGPRSFGLIAAMSAVLAARGVLLSLDPRLPGERQRLMLRRAGARYLLHVASENEHPESFFDGLTRLEVSTANGRLLDAPPTGEPAPCPLPEIRPEDPAYIFFTSGTTGLPKAVLGWHTGLSHFLHWQRESFGIGPADRAAQLTGLSFDVLLRDVFTPLTSGATLCIPGEEELGDPSALLSWMEHQRITLLHTVPTLARSWLEYVPEHVHLGTLRWAFFAGEPLSHALVECWRSRFPGAGGIVNLYGPTETTLAKCGFVVGPEPEPGVQPVGLPLPHTQALVLNRAGGLCGVGEIGEITIRTPYRSLGYLGDRAETEQRFLPNPFRSEKLDDKDLLYRTGDLGRYRPDGNLEILGRIDHQIKVAGVRIEPEEIAEVLSQHADVSACAVVARHHPRGHLALVAYVVPSTARVPPPSELIAFLAERLPSTMVPSLAVVLEQLPLTPNGKLDRQALPEPDWTAPSRRGVPVEPRTEAERSLAGLWCRLLGLASVGVHDSFFTLGGHSLLAMRLLAEVEKTFGTRLPVRALFEAPTIAGLAALLEQRQARQAPALDEATQGLLPDVGRRFEPFPLTDTQAAYWVGRSAALASSGISTESYTEFELVGFDVSRLSAALNQLIQRHDMLRAIIRQDGQQQILADVPFYTIESLDLRGRSAREVETALADIRERMSHRALPGDRWPLFELRASLLEGERVRLHVGLDALIVDAWSALLLGHELMSLIEAPEEVQPPPELSFRDYVLAEFASRESQDYHRARDYWRARLPELPPAPELPMVDTGRKEGRSLFRRRASVLAQADWSRLRARAAEAGLSPSALLLAAYSETLACWSRSARFTLNVTLYNRRPSHPRVNELIGNFSTLSLLEVDLRSREPFADRARRLQERLWSDLDHSAFSGVQLMRELARSGRASVDAVMPIVFTSTLGMPTPAGRKLRVPPIVHGITQSAQVFLNHGASEREEGLELRWDALEERFRPGVLEEMFSAYVRRLERLAREPAAWLESSALETPRHLLALQTGETIRQPDTRLHSLFEERAREQPEQLAVISSQRTLSYAELHRLAVHLGDRLHARGARPGQLIAILMEKGWEQVLAVLGVLYSGAAYLPIAPSLPPERIRYLLRNGEVRIVLTQSVLDRALSLPQDVEWIAVDQERAALDAPAPAEPRQRGDDLAYVIYTSGSTGEPKGVMIDHRGAVNTILELNGRLGLKPGDRVLGVSSLSFDLSVYDILGTLAAGAALVLPEPSGNRDPQHWARCITRHGVTVWNSVPALMEMLVEWASQIDPEALRPLRLALLSGDWIPVSLPERVRRLNPRIELLSLGGATEASIWSIVYPIQGVEASWASIPYGRAMANQGVYVLDEHFTPRPVWVVGELYIGGVGVARGYWRDSVRTEQRFLDHPELGRLYRTGDLGRLLPDGHIEFLGREDTQVKLRGHRIELGELEATLLRHPRVAEAVATVFTEQGDRRLVAYVVAREGGEAPTEELLREHLAATLPAYMVPARLILLKSLPLTANGKVDRNRLPTPVQPRAEASGEPRTEKEEALSQIWQEVLGAPGVGLEANFFELGGDSILAVQVVARAARAGLRLSVRQFFQHPTIASLAAVVESCAPTAEAEEASDGEVPLTPMQRWFFERDFADPHHWNQALLLEWRRPVSPTALRQALAALLEHHGALRMRFHQEQGRWVQVQTPWNGEVAFDHLDLSALAGTAQEARLQELAAERQASLSLEQGPLLRATLLDRGPAQAPLFLLIVHHLVVDGISWRILLQDLQVALERIEASPGGAALALGPRTASLRSWAMRLREHAQSPEVAEAASYWLSLPWQKVRGVPVDHPGGDSTVASAQRVELLFTPEETQALLHHAPRVCSARVDDLLLTALAHALARWTGSPAVHFELEGHGREPLFEDMDVSRTVGWFTSLYPVLLDLGGCQSPREELQSIQEQLRRIPGRGVPYGLARYLRGEEGLANRLRALPRAEVSFDYLGQTDAMAAGAMAWTRLSAGPTRSPRGRRRDRVEIIAVVAGRQLHVTWTYSIGLHETATMTRLSDDFARSLRALLAACEGPENEGTTC</sequence>
<dbReference type="CDD" id="cd19531">
    <property type="entry name" value="LCL_NRPS-like"/>
    <property type="match status" value="1"/>
</dbReference>
<feature type="domain" description="Carrier" evidence="14">
    <location>
        <begin position="2785"/>
        <end position="2859"/>
    </location>
</feature>
<evidence type="ECO:0000259" key="14">
    <source>
        <dbReference type="PROSITE" id="PS50075"/>
    </source>
</evidence>
<dbReference type="InterPro" id="IPR010071">
    <property type="entry name" value="AA_adenyl_dom"/>
</dbReference>
<dbReference type="SUPFAM" id="SSF47336">
    <property type="entry name" value="ACP-like"/>
    <property type="match status" value="3"/>
</dbReference>
<dbReference type="PROSITE" id="PS50075">
    <property type="entry name" value="CARRIER"/>
    <property type="match status" value="3"/>
</dbReference>
<dbReference type="GO" id="GO:0031177">
    <property type="term" value="F:phosphopantetheine binding"/>
    <property type="evidence" value="ECO:0007669"/>
    <property type="project" value="InterPro"/>
</dbReference>
<keyword evidence="7" id="KW-0677">Repeat</keyword>
<comment type="catalytic activity">
    <reaction evidence="10">
        <text>holo-[peptidyl-carrier protein] + L-cysteine + ATP = L-cysteinyl-[peptidyl-carrier protein] + AMP + diphosphate</text>
        <dbReference type="Rhea" id="RHEA:61680"/>
        <dbReference type="Rhea" id="RHEA-COMP:11480"/>
        <dbReference type="Rhea" id="RHEA-COMP:15906"/>
        <dbReference type="ChEBI" id="CHEBI:30616"/>
        <dbReference type="ChEBI" id="CHEBI:33019"/>
        <dbReference type="ChEBI" id="CHEBI:35235"/>
        <dbReference type="ChEBI" id="CHEBI:64479"/>
        <dbReference type="ChEBI" id="CHEBI:144926"/>
        <dbReference type="ChEBI" id="CHEBI:456215"/>
        <dbReference type="EC" id="6.2.1.69"/>
    </reaction>
    <physiologicalReaction direction="left-to-right" evidence="10">
        <dbReference type="Rhea" id="RHEA:61681"/>
    </physiologicalReaction>
</comment>
<dbReference type="FunFam" id="3.40.50.12780:FF:000012">
    <property type="entry name" value="Non-ribosomal peptide synthetase"/>
    <property type="match status" value="1"/>
</dbReference>
<proteinExistence type="inferred from homology"/>
<dbReference type="InterPro" id="IPR042099">
    <property type="entry name" value="ANL_N_sf"/>
</dbReference>
<dbReference type="InterPro" id="IPR006162">
    <property type="entry name" value="Ppantetheine_attach_site"/>
</dbReference>
<dbReference type="InterPro" id="IPR057737">
    <property type="entry name" value="Condensation_MtbB-like"/>
</dbReference>
<dbReference type="InterPro" id="IPR025110">
    <property type="entry name" value="AMP-bd_C"/>
</dbReference>
<dbReference type="CDD" id="cd12114">
    <property type="entry name" value="A_NRPS_TlmIV_like"/>
    <property type="match status" value="1"/>
</dbReference>
<dbReference type="KEGG" id="sur:STAUR_6946"/>
<dbReference type="InterPro" id="IPR040097">
    <property type="entry name" value="FAAL/FAAC"/>
</dbReference>
<evidence type="ECO:0000313" key="17">
    <source>
        <dbReference type="Proteomes" id="UP000001351"/>
    </source>
</evidence>
<dbReference type="eggNOG" id="COG0318">
    <property type="taxonomic scope" value="Bacteria"/>
</dbReference>
<dbReference type="NCBIfam" id="TIGR01720">
    <property type="entry name" value="NRPS-para261"/>
    <property type="match status" value="1"/>
</dbReference>
<dbReference type="GO" id="GO:0072330">
    <property type="term" value="P:monocarboxylic acid biosynthetic process"/>
    <property type="evidence" value="ECO:0007669"/>
    <property type="project" value="UniProtKB-ARBA"/>
</dbReference>
<dbReference type="GO" id="GO:0043041">
    <property type="term" value="P:amino acid activation for nonribosomal peptide biosynthetic process"/>
    <property type="evidence" value="ECO:0007669"/>
    <property type="project" value="TreeGrafter"/>
</dbReference>
<gene>
    <name evidence="15" type="primary">lgrB</name>
    <name evidence="15" type="ordered locus">STAUR_6946</name>
    <name evidence="16" type="ORF">STIAU_8356</name>
</gene>
<evidence type="ECO:0000313" key="18">
    <source>
        <dbReference type="Proteomes" id="UP000032702"/>
    </source>
</evidence>
<dbReference type="InterPro" id="IPR029058">
    <property type="entry name" value="AB_hydrolase_fold"/>
</dbReference>
<dbReference type="CDD" id="cd05930">
    <property type="entry name" value="A_NRPS"/>
    <property type="match status" value="1"/>
</dbReference>
<evidence type="ECO:0000256" key="13">
    <source>
        <dbReference type="SAM" id="MobiDB-lite"/>
    </source>
</evidence>
<evidence type="ECO:0000256" key="4">
    <source>
        <dbReference type="ARBA" id="ARBA00022450"/>
    </source>
</evidence>
<evidence type="ECO:0000256" key="11">
    <source>
        <dbReference type="ARBA" id="ARBA00066651"/>
    </source>
</evidence>
<name>Q09E86_STIAD</name>
<dbReference type="CDD" id="cd05931">
    <property type="entry name" value="FAAL"/>
    <property type="match status" value="1"/>
</dbReference>
<dbReference type="EMBL" id="CP002271">
    <property type="protein sequence ID" value="ADO74702.1"/>
    <property type="molecule type" value="Genomic_DNA"/>
</dbReference>
<reference evidence="16 18" key="1">
    <citation type="submission" date="2006-04" db="EMBL/GenBank/DDBJ databases">
        <authorList>
            <person name="Nierman W.C."/>
        </authorList>
    </citation>
    <scope>NUCLEOTIDE SEQUENCE [LARGE SCALE GENOMIC DNA]</scope>
    <source>
        <strain evidence="16 18">DW4/3-1</strain>
    </source>
</reference>
<dbReference type="FunFam" id="1.10.1200.10:FF:000016">
    <property type="entry name" value="Non-ribosomal peptide synthase"/>
    <property type="match status" value="1"/>
</dbReference>
<dbReference type="NCBIfam" id="NF003417">
    <property type="entry name" value="PRK04813.1"/>
    <property type="match status" value="3"/>
</dbReference>
<dbReference type="Gene3D" id="3.40.50.980">
    <property type="match status" value="2"/>
</dbReference>
<dbReference type="PATRIC" id="fig|378806.16.peg.9494"/>
<dbReference type="Pfam" id="PF23024">
    <property type="entry name" value="AMP-dom_DIP2-like"/>
    <property type="match status" value="1"/>
</dbReference>
<evidence type="ECO:0000256" key="7">
    <source>
        <dbReference type="ARBA" id="ARBA00022737"/>
    </source>
</evidence>
<dbReference type="Proteomes" id="UP000032702">
    <property type="component" value="Unassembled WGS sequence"/>
</dbReference>
<dbReference type="Gene3D" id="2.30.38.10">
    <property type="entry name" value="Luciferase, Domain 3"/>
    <property type="match status" value="1"/>
</dbReference>
<dbReference type="HOGENOM" id="CLU_000022_0_13_7"/>
<dbReference type="PROSITE" id="PS00012">
    <property type="entry name" value="PHOSPHOPANTETHEINE"/>
    <property type="match status" value="2"/>
</dbReference>
<dbReference type="SUPFAM" id="SSF56801">
    <property type="entry name" value="Acetyl-CoA synthetase-like"/>
    <property type="match status" value="3"/>
</dbReference>
<dbReference type="eggNOG" id="COG1020">
    <property type="taxonomic scope" value="Bacteria"/>
</dbReference>
<feature type="domain" description="Carrier" evidence="14">
    <location>
        <begin position="649"/>
        <end position="724"/>
    </location>
</feature>
<dbReference type="InterPro" id="IPR023213">
    <property type="entry name" value="CAT-like_dom_sf"/>
</dbReference>
<comment type="similarity">
    <text evidence="3">Belongs to the ATP-dependent AMP-binding enzyme family.</text>
</comment>
<evidence type="ECO:0000256" key="12">
    <source>
        <dbReference type="ARBA" id="ARBA00079103"/>
    </source>
</evidence>
<evidence type="ECO:0000256" key="6">
    <source>
        <dbReference type="ARBA" id="ARBA00022598"/>
    </source>
</evidence>
<dbReference type="CDD" id="cd19534">
    <property type="entry name" value="E_NRPS"/>
    <property type="match status" value="1"/>
</dbReference>
<dbReference type="FunFam" id="3.30.559.10:FF:000012">
    <property type="entry name" value="Non-ribosomal peptide synthetase"/>
    <property type="match status" value="1"/>
</dbReference>
<dbReference type="FunFam" id="3.30.559.10:FF:000023">
    <property type="entry name" value="Non-ribosomal peptide synthetase"/>
    <property type="match status" value="1"/>
</dbReference>
<evidence type="ECO:0000313" key="16">
    <source>
        <dbReference type="EMBL" id="EAU70080.1"/>
    </source>
</evidence>
<evidence type="ECO:0000256" key="10">
    <source>
        <dbReference type="ARBA" id="ARBA00052643"/>
    </source>
</evidence>
<dbReference type="EMBL" id="AAMD01000001">
    <property type="protein sequence ID" value="EAU70080.1"/>
    <property type="molecule type" value="Genomic_DNA"/>
</dbReference>
<dbReference type="InterPro" id="IPR001242">
    <property type="entry name" value="Condensation_dom"/>
</dbReference>
<dbReference type="FunFam" id="1.10.1200.10:FF:000005">
    <property type="entry name" value="Nonribosomal peptide synthetase 1"/>
    <property type="match status" value="2"/>
</dbReference>
<dbReference type="Gene3D" id="3.30.300.30">
    <property type="match status" value="3"/>
</dbReference>
<dbReference type="Pfam" id="PF00501">
    <property type="entry name" value="AMP-binding"/>
    <property type="match status" value="3"/>
</dbReference>
<comment type="pathway">
    <text evidence="2">Siderophore biosynthesis.</text>
</comment>
<dbReference type="PROSITE" id="PS00455">
    <property type="entry name" value="AMP_BINDING"/>
    <property type="match status" value="3"/>
</dbReference>
<keyword evidence="9" id="KW-0443">Lipid metabolism</keyword>
<keyword evidence="17" id="KW-1185">Reference proteome</keyword>
<dbReference type="FunFam" id="3.30.300.30:FF:000010">
    <property type="entry name" value="Enterobactin synthetase component F"/>
    <property type="match status" value="1"/>
</dbReference>
<feature type="domain" description="Carrier" evidence="14">
    <location>
        <begin position="1727"/>
        <end position="1802"/>
    </location>
</feature>
<dbReference type="EC" id="6.2.1.69" evidence="11"/>
<evidence type="ECO:0000256" key="8">
    <source>
        <dbReference type="ARBA" id="ARBA00022832"/>
    </source>
</evidence>
<dbReference type="OrthoDB" id="5349841at2"/>
<evidence type="ECO:0000256" key="1">
    <source>
        <dbReference type="ARBA" id="ARBA00001957"/>
    </source>
</evidence>
<dbReference type="Pfam" id="PF13193">
    <property type="entry name" value="AMP-binding_C"/>
    <property type="match status" value="2"/>
</dbReference>
<organism evidence="16 18">
    <name type="scientific">Stigmatella aurantiaca (strain DW4/3-1)</name>
    <dbReference type="NCBI Taxonomy" id="378806"/>
    <lineage>
        <taxon>Bacteria</taxon>
        <taxon>Pseudomonadati</taxon>
        <taxon>Myxococcota</taxon>
        <taxon>Myxococcia</taxon>
        <taxon>Myxococcales</taxon>
        <taxon>Cystobacterineae</taxon>
        <taxon>Archangiaceae</taxon>
        <taxon>Stigmatella</taxon>
    </lineage>
</organism>
<dbReference type="Pfam" id="PF00550">
    <property type="entry name" value="PP-binding"/>
    <property type="match status" value="3"/>
</dbReference>
<dbReference type="GO" id="GO:0016874">
    <property type="term" value="F:ligase activity"/>
    <property type="evidence" value="ECO:0007669"/>
    <property type="project" value="UniProtKB-KW"/>
</dbReference>
<dbReference type="InterPro" id="IPR020806">
    <property type="entry name" value="PKS_PP-bd"/>
</dbReference>
<keyword evidence="5" id="KW-0597">Phosphoprotein</keyword>
<keyword evidence="6" id="KW-0436">Ligase</keyword>
<dbReference type="Pfam" id="PF00668">
    <property type="entry name" value="Condensation"/>
    <property type="match status" value="3"/>
</dbReference>
<accession>Q09E86</accession>
<dbReference type="Gene3D" id="3.40.50.12780">
    <property type="entry name" value="N-terminal domain of ligase-like"/>
    <property type="match status" value="2"/>
</dbReference>
<dbReference type="STRING" id="378806.STAUR_6946"/>
<dbReference type="GO" id="GO:0008610">
    <property type="term" value="P:lipid biosynthetic process"/>
    <property type="evidence" value="ECO:0007669"/>
    <property type="project" value="InterPro"/>
</dbReference>
<dbReference type="Gene3D" id="3.30.559.30">
    <property type="entry name" value="Nonribosomal peptide synthetase, condensation domain"/>
    <property type="match status" value="3"/>
</dbReference>
<evidence type="ECO:0000256" key="2">
    <source>
        <dbReference type="ARBA" id="ARBA00004924"/>
    </source>
</evidence>
<dbReference type="InterPro" id="IPR009081">
    <property type="entry name" value="PP-bd_ACP"/>
</dbReference>
<dbReference type="GO" id="GO:0005737">
    <property type="term" value="C:cytoplasm"/>
    <property type="evidence" value="ECO:0007669"/>
    <property type="project" value="TreeGrafter"/>
</dbReference>
<dbReference type="CDD" id="cd19535">
    <property type="entry name" value="Cyc_NRPS"/>
    <property type="match status" value="1"/>
</dbReference>
<dbReference type="GO" id="GO:0071766">
    <property type="term" value="P:Actinobacterium-type cell wall biogenesis"/>
    <property type="evidence" value="ECO:0007669"/>
    <property type="project" value="UniProtKB-ARBA"/>
</dbReference>
<feature type="region of interest" description="Disordered" evidence="13">
    <location>
        <begin position="2767"/>
        <end position="2790"/>
    </location>
</feature>
<feature type="region of interest" description="Disordered" evidence="13">
    <location>
        <begin position="1706"/>
        <end position="1727"/>
    </location>
</feature>
<evidence type="ECO:0000256" key="5">
    <source>
        <dbReference type="ARBA" id="ARBA00022553"/>
    </source>
</evidence>
<dbReference type="InterPro" id="IPR020845">
    <property type="entry name" value="AMP-binding_CS"/>
</dbReference>
<evidence type="ECO:0000313" key="15">
    <source>
        <dbReference type="EMBL" id="ADO74702.1"/>
    </source>
</evidence>
<evidence type="ECO:0000256" key="3">
    <source>
        <dbReference type="ARBA" id="ARBA00006432"/>
    </source>
</evidence>
<protein>
    <recommendedName>
        <fullName evidence="12">L-cysteine--[L-cysteinyl-carrier protein] ligase</fullName>
        <ecNumber evidence="11">6.2.1.69</ecNumber>
    </recommendedName>
    <alternativeName>
        <fullName evidence="12">L-cysteine--[L-cysteinyl-carrier protein] ligase</fullName>
    </alternativeName>
</protein>
<dbReference type="FunFam" id="3.40.50.12780:FF:000013">
    <property type="entry name" value="Long-chain-fatty-acid--AMP ligase FadD32"/>
    <property type="match status" value="1"/>
</dbReference>